<proteinExistence type="predicted"/>
<dbReference type="PANTHER" id="PTHR43245:SF55">
    <property type="entry name" value="NAD(P)-BINDING DOMAIN-CONTAINING PROTEIN"/>
    <property type="match status" value="1"/>
</dbReference>
<gene>
    <name evidence="2" type="ORF">LCGC14_0039440</name>
</gene>
<comment type="caution">
    <text evidence="2">The sequence shown here is derived from an EMBL/GenBank/DDBJ whole genome shotgun (WGS) entry which is preliminary data.</text>
</comment>
<dbReference type="AlphaFoldDB" id="A0A0F9VXK0"/>
<sequence>MTTAVDHQPDVLLTGARGFVGRVLQQRLQAGPVTVRTLQRPQHDLLQPHSLSGLCQGVDTVYHLAAYAHVNQAQIKTLYATNVDGTANLLQAAIAGGVRRFVYVSSILADPVYDQPRTAYGDAKQRAETILQAAHAAGQIEVVILRPVNVYGPGMKGNLITLLRLMRKGVMPPLPRFTRAFSLIGVEDLCQALLQAAHCPVTASAPVYPLTDGQVYHIKALEQAMRQALGKSQPAWATPKAVFYLGALTLEMLGRLLPIDNSPGLRSYRALARNYTVDSTASQRDLGYNPQSDFYRALPAIVAAMDAGTTDTH</sequence>
<feature type="domain" description="NAD-dependent epimerase/dehydratase" evidence="1">
    <location>
        <begin position="11"/>
        <end position="198"/>
    </location>
</feature>
<dbReference type="InterPro" id="IPR001509">
    <property type="entry name" value="Epimerase_deHydtase"/>
</dbReference>
<dbReference type="PANTHER" id="PTHR43245">
    <property type="entry name" value="BIFUNCTIONAL POLYMYXIN RESISTANCE PROTEIN ARNA"/>
    <property type="match status" value="1"/>
</dbReference>
<reference evidence="2" key="1">
    <citation type="journal article" date="2015" name="Nature">
        <title>Complex archaea that bridge the gap between prokaryotes and eukaryotes.</title>
        <authorList>
            <person name="Spang A."/>
            <person name="Saw J.H."/>
            <person name="Jorgensen S.L."/>
            <person name="Zaremba-Niedzwiedzka K."/>
            <person name="Martijn J."/>
            <person name="Lind A.E."/>
            <person name="van Eijk R."/>
            <person name="Schleper C."/>
            <person name="Guy L."/>
            <person name="Ettema T.J."/>
        </authorList>
    </citation>
    <scope>NUCLEOTIDE SEQUENCE</scope>
</reference>
<dbReference type="InterPro" id="IPR050177">
    <property type="entry name" value="Lipid_A_modif_metabolic_enz"/>
</dbReference>
<name>A0A0F9VXK0_9ZZZZ</name>
<evidence type="ECO:0000313" key="2">
    <source>
        <dbReference type="EMBL" id="KKO08825.1"/>
    </source>
</evidence>
<accession>A0A0F9VXK0</accession>
<organism evidence="2">
    <name type="scientific">marine sediment metagenome</name>
    <dbReference type="NCBI Taxonomy" id="412755"/>
    <lineage>
        <taxon>unclassified sequences</taxon>
        <taxon>metagenomes</taxon>
        <taxon>ecological metagenomes</taxon>
    </lineage>
</organism>
<dbReference type="SUPFAM" id="SSF51735">
    <property type="entry name" value="NAD(P)-binding Rossmann-fold domains"/>
    <property type="match status" value="1"/>
</dbReference>
<dbReference type="InterPro" id="IPR036291">
    <property type="entry name" value="NAD(P)-bd_dom_sf"/>
</dbReference>
<dbReference type="Gene3D" id="3.40.50.720">
    <property type="entry name" value="NAD(P)-binding Rossmann-like Domain"/>
    <property type="match status" value="1"/>
</dbReference>
<protein>
    <recommendedName>
        <fullName evidence="1">NAD-dependent epimerase/dehydratase domain-containing protein</fullName>
    </recommendedName>
</protein>
<dbReference type="Pfam" id="PF01370">
    <property type="entry name" value="Epimerase"/>
    <property type="match status" value="1"/>
</dbReference>
<dbReference type="EMBL" id="LAZR01000008">
    <property type="protein sequence ID" value="KKO08825.1"/>
    <property type="molecule type" value="Genomic_DNA"/>
</dbReference>
<evidence type="ECO:0000259" key="1">
    <source>
        <dbReference type="Pfam" id="PF01370"/>
    </source>
</evidence>